<dbReference type="Pfam" id="PF05772">
    <property type="entry name" value="NinB"/>
    <property type="match status" value="1"/>
</dbReference>
<sequence>MIKDFNITPSNKAFLIDKINRLDPTEQWVCNVRKRKQQRSSPQNERMWQFFSDLAEYLGYERKEHEFVKEFVTLDAWPEIVTLPTGEIQKLPPRTSRMDVKEHREMMDAVERRCAEWGFVWDNAHNFE</sequence>
<evidence type="ECO:0000313" key="1">
    <source>
        <dbReference type="EMBL" id="CAB5212387.1"/>
    </source>
</evidence>
<dbReference type="SUPFAM" id="SSF103370">
    <property type="entry name" value="NinB"/>
    <property type="match status" value="1"/>
</dbReference>
<gene>
    <name evidence="1" type="ORF">UFOVP194_9</name>
</gene>
<accession>A0A6J7WI21</accession>
<name>A0A6J7WI21_9CAUD</name>
<protein>
    <submittedName>
        <fullName evidence="1">Recombinase NinB</fullName>
    </submittedName>
</protein>
<reference evidence="1" key="1">
    <citation type="submission" date="2020-05" db="EMBL/GenBank/DDBJ databases">
        <authorList>
            <person name="Chiriac C."/>
            <person name="Salcher M."/>
            <person name="Ghai R."/>
            <person name="Kavagutti S V."/>
        </authorList>
    </citation>
    <scope>NUCLEOTIDE SEQUENCE</scope>
</reference>
<proteinExistence type="predicted"/>
<dbReference type="InterPro" id="IPR008711">
    <property type="entry name" value="Recombinase_NinB"/>
</dbReference>
<dbReference type="EMBL" id="LR798238">
    <property type="protein sequence ID" value="CAB5212387.1"/>
    <property type="molecule type" value="Genomic_DNA"/>
</dbReference>
<dbReference type="Gene3D" id="1.10.3790.10">
    <property type="entry name" value="NinB"/>
    <property type="match status" value="1"/>
</dbReference>
<dbReference type="InterPro" id="IPR036619">
    <property type="entry name" value="NinB_sf"/>
</dbReference>
<organism evidence="1">
    <name type="scientific">uncultured Caudovirales phage</name>
    <dbReference type="NCBI Taxonomy" id="2100421"/>
    <lineage>
        <taxon>Viruses</taxon>
        <taxon>Duplodnaviria</taxon>
        <taxon>Heunggongvirae</taxon>
        <taxon>Uroviricota</taxon>
        <taxon>Caudoviricetes</taxon>
        <taxon>Peduoviridae</taxon>
        <taxon>Maltschvirus</taxon>
        <taxon>Maltschvirus maltsch</taxon>
    </lineage>
</organism>